<evidence type="ECO:0000313" key="2">
    <source>
        <dbReference type="Proteomes" id="UP001331515"/>
    </source>
</evidence>
<comment type="caution">
    <text evidence="1">The sequence shown here is derived from an EMBL/GenBank/DDBJ whole genome shotgun (WGS) entry which is preliminary data.</text>
</comment>
<proteinExistence type="predicted"/>
<gene>
    <name evidence="1" type="ORF">CgunFtcFv8_008504</name>
</gene>
<accession>A0AAN8D1F2</accession>
<evidence type="ECO:0000313" key="1">
    <source>
        <dbReference type="EMBL" id="KAK5914037.1"/>
    </source>
</evidence>
<dbReference type="EMBL" id="JAURVH010001527">
    <property type="protein sequence ID" value="KAK5914037.1"/>
    <property type="molecule type" value="Genomic_DNA"/>
</dbReference>
<organism evidence="1 2">
    <name type="scientific">Champsocephalus gunnari</name>
    <name type="common">Mackerel icefish</name>
    <dbReference type="NCBI Taxonomy" id="52237"/>
    <lineage>
        <taxon>Eukaryota</taxon>
        <taxon>Metazoa</taxon>
        <taxon>Chordata</taxon>
        <taxon>Craniata</taxon>
        <taxon>Vertebrata</taxon>
        <taxon>Euteleostomi</taxon>
        <taxon>Actinopterygii</taxon>
        <taxon>Neopterygii</taxon>
        <taxon>Teleostei</taxon>
        <taxon>Neoteleostei</taxon>
        <taxon>Acanthomorphata</taxon>
        <taxon>Eupercaria</taxon>
        <taxon>Perciformes</taxon>
        <taxon>Notothenioidei</taxon>
        <taxon>Channichthyidae</taxon>
        <taxon>Champsocephalus</taxon>
    </lineage>
</organism>
<dbReference type="AlphaFoldDB" id="A0AAN8D1F2"/>
<reference evidence="1 2" key="1">
    <citation type="journal article" date="2023" name="Mol. Biol. Evol.">
        <title>Genomics of Secondarily Temperate Adaptation in the Only Non-Antarctic Icefish.</title>
        <authorList>
            <person name="Rivera-Colon A.G."/>
            <person name="Rayamajhi N."/>
            <person name="Minhas B.F."/>
            <person name="Madrigal G."/>
            <person name="Bilyk K.T."/>
            <person name="Yoon V."/>
            <person name="Hune M."/>
            <person name="Gregory S."/>
            <person name="Cheng C.H.C."/>
            <person name="Catchen J.M."/>
        </authorList>
    </citation>
    <scope>NUCLEOTIDE SEQUENCE [LARGE SCALE GENOMIC DNA]</scope>
    <source>
        <tissue evidence="1">White muscle</tissue>
    </source>
</reference>
<name>A0AAN8D1F2_CHAGU</name>
<sequence>MNSRDSTGNEQAGQAGPATLAEWKLRGRRRRTVILLEVVYVQTQVKQTTGCQEATYLHYLISGCSVML</sequence>
<keyword evidence="2" id="KW-1185">Reference proteome</keyword>
<protein>
    <submittedName>
        <fullName evidence="1">Uncharacterized protein</fullName>
    </submittedName>
</protein>
<dbReference type="Proteomes" id="UP001331515">
    <property type="component" value="Unassembled WGS sequence"/>
</dbReference>